<gene>
    <name evidence="2" type="ORF">HNR44_000814</name>
</gene>
<sequence>MSIWKSFFYSLYSPTMIGRFRMQKIGRTILYIFLLVLITSIPAAISISSTINMAGERLELVLSDEIPDYSIGSGSISVEEGSSPYMTQTDGTVIILDDTGEVTPDDVAGETDVTALLDDRVLVMDEGEQNEFAYGEFSFTKEELQEATASFLELLPAYTALALLLLYLLASGVKFLGVFAISGIGLLLKKIRPTRLQYRHIWVMSAYIATLPTVVGALLDTFIPEIDTWLFNDFSFILYWLMVLVIFILVLRTLPKQKPHQ</sequence>
<evidence type="ECO:0000256" key="1">
    <source>
        <dbReference type="SAM" id="Phobius"/>
    </source>
</evidence>
<feature type="transmembrane region" description="Helical" evidence="1">
    <location>
        <begin position="229"/>
        <end position="251"/>
    </location>
</feature>
<dbReference type="Proteomes" id="UP000568839">
    <property type="component" value="Unassembled WGS sequence"/>
</dbReference>
<keyword evidence="1" id="KW-0472">Membrane</keyword>
<protein>
    <recommendedName>
        <fullName evidence="4">Maltodextrin utilization protein YvdJ</fullName>
    </recommendedName>
</protein>
<evidence type="ECO:0000313" key="2">
    <source>
        <dbReference type="EMBL" id="MBB6448865.1"/>
    </source>
</evidence>
<evidence type="ECO:0000313" key="3">
    <source>
        <dbReference type="Proteomes" id="UP000568839"/>
    </source>
</evidence>
<dbReference type="AlphaFoldDB" id="A0A841PXV3"/>
<keyword evidence="1" id="KW-0812">Transmembrane</keyword>
<organism evidence="2 3">
    <name type="scientific">Geomicrobium halophilum</name>
    <dbReference type="NCBI Taxonomy" id="549000"/>
    <lineage>
        <taxon>Bacteria</taxon>
        <taxon>Bacillati</taxon>
        <taxon>Bacillota</taxon>
        <taxon>Bacilli</taxon>
        <taxon>Bacillales</taxon>
        <taxon>Geomicrobium</taxon>
    </lineage>
</organism>
<feature type="transmembrane region" description="Helical" evidence="1">
    <location>
        <begin position="160"/>
        <end position="188"/>
    </location>
</feature>
<name>A0A841PXV3_9BACL</name>
<comment type="caution">
    <text evidence="2">The sequence shown here is derived from an EMBL/GenBank/DDBJ whole genome shotgun (WGS) entry which is preliminary data.</text>
</comment>
<reference evidence="2 3" key="1">
    <citation type="submission" date="2020-08" db="EMBL/GenBank/DDBJ databases">
        <title>Genomic Encyclopedia of Type Strains, Phase IV (KMG-IV): sequencing the most valuable type-strain genomes for metagenomic binning, comparative biology and taxonomic classification.</title>
        <authorList>
            <person name="Goeker M."/>
        </authorList>
    </citation>
    <scope>NUCLEOTIDE SEQUENCE [LARGE SCALE GENOMIC DNA]</scope>
    <source>
        <strain evidence="2 3">DSM 21769</strain>
    </source>
</reference>
<dbReference type="Pfam" id="PF06691">
    <property type="entry name" value="DUF1189"/>
    <property type="match status" value="1"/>
</dbReference>
<accession>A0A841PXV3</accession>
<dbReference type="InterPro" id="IPR009574">
    <property type="entry name" value="DUF1189"/>
</dbReference>
<keyword evidence="3" id="KW-1185">Reference proteome</keyword>
<dbReference type="EMBL" id="JACHHJ010000001">
    <property type="protein sequence ID" value="MBB6448865.1"/>
    <property type="molecule type" value="Genomic_DNA"/>
</dbReference>
<proteinExistence type="predicted"/>
<feature type="transmembrane region" description="Helical" evidence="1">
    <location>
        <begin position="29"/>
        <end position="51"/>
    </location>
</feature>
<feature type="transmembrane region" description="Helical" evidence="1">
    <location>
        <begin position="200"/>
        <end position="223"/>
    </location>
</feature>
<evidence type="ECO:0008006" key="4">
    <source>
        <dbReference type="Google" id="ProtNLM"/>
    </source>
</evidence>
<dbReference type="RefSeq" id="WP_184402802.1">
    <property type="nucleotide sequence ID" value="NZ_JACHHJ010000001.1"/>
</dbReference>
<keyword evidence="1" id="KW-1133">Transmembrane helix</keyword>